<dbReference type="EMBL" id="JAAAIM010000591">
    <property type="protein sequence ID" value="KAG0286237.1"/>
    <property type="molecule type" value="Genomic_DNA"/>
</dbReference>
<protein>
    <submittedName>
        <fullName evidence="2">Uncharacterized protein</fullName>
    </submittedName>
</protein>
<feature type="region of interest" description="Disordered" evidence="1">
    <location>
        <begin position="316"/>
        <end position="335"/>
    </location>
</feature>
<keyword evidence="3" id="KW-1185">Reference proteome</keyword>
<gene>
    <name evidence="2" type="ORF">BGZ96_009616</name>
</gene>
<evidence type="ECO:0000313" key="3">
    <source>
        <dbReference type="Proteomes" id="UP001194696"/>
    </source>
</evidence>
<feature type="compositionally biased region" description="Polar residues" evidence="1">
    <location>
        <begin position="317"/>
        <end position="335"/>
    </location>
</feature>
<evidence type="ECO:0000313" key="2">
    <source>
        <dbReference type="EMBL" id="KAG0286237.1"/>
    </source>
</evidence>
<dbReference type="Proteomes" id="UP001194696">
    <property type="component" value="Unassembled WGS sequence"/>
</dbReference>
<reference evidence="2 3" key="1">
    <citation type="journal article" date="2020" name="Fungal Divers.">
        <title>Resolving the Mortierellaceae phylogeny through synthesis of multi-gene phylogenetics and phylogenomics.</title>
        <authorList>
            <person name="Vandepol N."/>
            <person name="Liber J."/>
            <person name="Desiro A."/>
            <person name="Na H."/>
            <person name="Kennedy M."/>
            <person name="Barry K."/>
            <person name="Grigoriev I.V."/>
            <person name="Miller A.N."/>
            <person name="O'Donnell K."/>
            <person name="Stajich J.E."/>
            <person name="Bonito G."/>
        </authorList>
    </citation>
    <scope>NUCLEOTIDE SEQUENCE [LARGE SCALE GENOMIC DNA]</scope>
    <source>
        <strain evidence="2 3">AD045</strain>
    </source>
</reference>
<name>A0ABQ7JWE3_9FUNG</name>
<evidence type="ECO:0000256" key="1">
    <source>
        <dbReference type="SAM" id="MobiDB-lite"/>
    </source>
</evidence>
<organism evidence="2 3">
    <name type="scientific">Linnemannia gamsii</name>
    <dbReference type="NCBI Taxonomy" id="64522"/>
    <lineage>
        <taxon>Eukaryota</taxon>
        <taxon>Fungi</taxon>
        <taxon>Fungi incertae sedis</taxon>
        <taxon>Mucoromycota</taxon>
        <taxon>Mortierellomycotina</taxon>
        <taxon>Mortierellomycetes</taxon>
        <taxon>Mortierellales</taxon>
        <taxon>Mortierellaceae</taxon>
        <taxon>Linnemannia</taxon>
    </lineage>
</organism>
<proteinExistence type="predicted"/>
<accession>A0ABQ7JWE3</accession>
<comment type="caution">
    <text evidence="2">The sequence shown here is derived from an EMBL/GenBank/DDBJ whole genome shotgun (WGS) entry which is preliminary data.</text>
</comment>
<sequence>MLTGCCTSTDWAFFGHKLPFEIESLTDFPNRVTALEILGPCDTLHDILCYSPQILHVKAPWVNLQTYHLDLHLCWDHGDGRMIDFGCSTMSDAPKIWACRGLQTLHIGARFYDHHAPGFNDFSLYVFGYIARVCPMLQDLALFGPESKVTSNGYLSTGDTFRLDLAGGFCLLTHLKHLRYLRIGELYVDPFVRPIDVEWMLPSGRSTAKKQERAEILTRWSTCVMQDRELQKQDKQPREPQLFGSSLEIPGLEPELRHSLRYLGHRLDVIETLAALDEQDGFNCWPELDRISIYGSNSFGQPLEKEVERLLAPLAPVTNSRQRPPLQSKSLLQKE</sequence>